<name>M8B0Q1_AEGTA</name>
<dbReference type="SUPFAM" id="SSF81383">
    <property type="entry name" value="F-box domain"/>
    <property type="match status" value="1"/>
</dbReference>
<dbReference type="SMART" id="SM00256">
    <property type="entry name" value="FBOX"/>
    <property type="match status" value="1"/>
</dbReference>
<sequence length="319" mass="36165">MVHEILLKLPTKDVIRCCCVSKLWRSVVADPTFRTLHADGEADHVSSAAPDALLVTVTQEPSKPDETSFFRVSSPRPTAMPHRVTIPSGYRLSNVCNGLLCFSLVRDCAEAAPFIYNPVTATFSPFYSIYRDDVDQSVFTLDGAAGSGGWRQRSFRSQCPLLLVFRPLLIQGKLYLVTTGQTRPEKRQNPGGLIEVDVATEACRTHRLPFEADEYHPLVNACEMSGRLCLAVDIVRAYETIVRKIQFWVLIPSPRLDRDDSEAHWELRYSFHADGDYVLDVPRSAWFDDTKMTLCYKDYELLELGKKFAAIFYKWDTVL</sequence>
<accession>M8B0Q1</accession>
<organism evidence="1">
    <name type="scientific">Aegilops tauschii</name>
    <name type="common">Tausch's goatgrass</name>
    <name type="synonym">Aegilops squarrosa</name>
    <dbReference type="NCBI Taxonomy" id="37682"/>
    <lineage>
        <taxon>Eukaryota</taxon>
        <taxon>Viridiplantae</taxon>
        <taxon>Streptophyta</taxon>
        <taxon>Embryophyta</taxon>
        <taxon>Tracheophyta</taxon>
        <taxon>Spermatophyta</taxon>
        <taxon>Magnoliopsida</taxon>
        <taxon>Liliopsida</taxon>
        <taxon>Poales</taxon>
        <taxon>Poaceae</taxon>
        <taxon>BOP clade</taxon>
        <taxon>Pooideae</taxon>
        <taxon>Triticodae</taxon>
        <taxon>Triticeae</taxon>
        <taxon>Triticinae</taxon>
        <taxon>Aegilops</taxon>
    </lineage>
</organism>
<reference evidence="1" key="1">
    <citation type="submission" date="2015-06" db="UniProtKB">
        <authorList>
            <consortium name="EnsemblPlants"/>
        </authorList>
    </citation>
    <scope>IDENTIFICATION</scope>
</reference>
<evidence type="ECO:0000313" key="1">
    <source>
        <dbReference type="EnsemblPlants" id="EMT07170"/>
    </source>
</evidence>
<dbReference type="PANTHER" id="PTHR31672">
    <property type="entry name" value="BNACNNG10540D PROTEIN"/>
    <property type="match status" value="1"/>
</dbReference>
<proteinExistence type="predicted"/>
<dbReference type="InterPro" id="IPR001810">
    <property type="entry name" value="F-box_dom"/>
</dbReference>
<dbReference type="EnsemblPlants" id="EMT07170">
    <property type="protein sequence ID" value="EMT07170"/>
    <property type="gene ID" value="F775_22277"/>
</dbReference>
<protein>
    <submittedName>
        <fullName evidence="1">Uncharacterized protein</fullName>
    </submittedName>
</protein>
<dbReference type="InterPro" id="IPR036047">
    <property type="entry name" value="F-box-like_dom_sf"/>
</dbReference>
<dbReference type="InterPro" id="IPR050796">
    <property type="entry name" value="SCF_F-box_component"/>
</dbReference>
<dbReference type="Gene3D" id="1.20.1280.50">
    <property type="match status" value="1"/>
</dbReference>
<dbReference type="AlphaFoldDB" id="M8B0Q1"/>
<dbReference type="Pfam" id="PF00646">
    <property type="entry name" value="F-box"/>
    <property type="match status" value="1"/>
</dbReference>
<dbReference type="PANTHER" id="PTHR31672:SF2">
    <property type="entry name" value="F-BOX DOMAIN-CONTAINING PROTEIN"/>
    <property type="match status" value="1"/>
</dbReference>